<dbReference type="EMBL" id="CADEAL010003966">
    <property type="protein sequence ID" value="CAB1448123.1"/>
    <property type="molecule type" value="Genomic_DNA"/>
</dbReference>
<reference evidence="2" key="1">
    <citation type="submission" date="2020-03" db="EMBL/GenBank/DDBJ databases">
        <authorList>
            <person name="Weist P."/>
        </authorList>
    </citation>
    <scope>NUCLEOTIDE SEQUENCE</scope>
</reference>
<evidence type="ECO:0000313" key="2">
    <source>
        <dbReference type="EMBL" id="CAB1448123.1"/>
    </source>
</evidence>
<evidence type="ECO:0000313" key="3">
    <source>
        <dbReference type="Proteomes" id="UP001153269"/>
    </source>
</evidence>
<protein>
    <submittedName>
        <fullName evidence="2">Uncharacterized protein</fullName>
    </submittedName>
</protein>
<accession>A0A9N7Z327</accession>
<name>A0A9N7Z327_PLEPL</name>
<feature type="compositionally biased region" description="Polar residues" evidence="1">
    <location>
        <begin position="1"/>
        <end position="12"/>
    </location>
</feature>
<keyword evidence="3" id="KW-1185">Reference proteome</keyword>
<sequence>MKDPNTRLQTPSDKLPNTGLESGGGREPSWFQEASPQRLRRKLELLSLRGLRATITGAGAAHTFRRKLHSSCLQTAPELNREE</sequence>
<evidence type="ECO:0000256" key="1">
    <source>
        <dbReference type="SAM" id="MobiDB-lite"/>
    </source>
</evidence>
<feature type="region of interest" description="Disordered" evidence="1">
    <location>
        <begin position="1"/>
        <end position="36"/>
    </location>
</feature>
<comment type="caution">
    <text evidence="2">The sequence shown here is derived from an EMBL/GenBank/DDBJ whole genome shotgun (WGS) entry which is preliminary data.</text>
</comment>
<gene>
    <name evidence="2" type="ORF">PLEPLA_LOCUS35786</name>
</gene>
<organism evidence="2 3">
    <name type="scientific">Pleuronectes platessa</name>
    <name type="common">European plaice</name>
    <dbReference type="NCBI Taxonomy" id="8262"/>
    <lineage>
        <taxon>Eukaryota</taxon>
        <taxon>Metazoa</taxon>
        <taxon>Chordata</taxon>
        <taxon>Craniata</taxon>
        <taxon>Vertebrata</taxon>
        <taxon>Euteleostomi</taxon>
        <taxon>Actinopterygii</taxon>
        <taxon>Neopterygii</taxon>
        <taxon>Teleostei</taxon>
        <taxon>Neoteleostei</taxon>
        <taxon>Acanthomorphata</taxon>
        <taxon>Carangaria</taxon>
        <taxon>Pleuronectiformes</taxon>
        <taxon>Pleuronectoidei</taxon>
        <taxon>Pleuronectidae</taxon>
        <taxon>Pleuronectes</taxon>
    </lineage>
</organism>
<dbReference type="Proteomes" id="UP001153269">
    <property type="component" value="Unassembled WGS sequence"/>
</dbReference>
<proteinExistence type="predicted"/>
<dbReference type="AlphaFoldDB" id="A0A9N7Z327"/>